<evidence type="ECO:0000313" key="2">
    <source>
        <dbReference type="EMBL" id="CAB4173974.1"/>
    </source>
</evidence>
<proteinExistence type="predicted"/>
<dbReference type="EMBL" id="LR797182">
    <property type="protein sequence ID" value="CAB4192329.1"/>
    <property type="molecule type" value="Genomic_DNA"/>
</dbReference>
<sequence length="104" mass="11571">MVRGVSLAVVDPFMLRQAKALTGRCGRCRAIIHSGLDGAVAGIMVTIDHYPVDVVGEARAVVDGLASYVLDPDGRIYARTRWDYGRANRWPIHVEHRCINQERI</sequence>
<gene>
    <name evidence="3" type="ORF">UFOVP1231_23</name>
    <name evidence="1" type="ORF">UFOVP283_32</name>
    <name evidence="2" type="ORF">UFOVP957_16</name>
</gene>
<protein>
    <submittedName>
        <fullName evidence="2">Uncharacterized protein</fullName>
    </submittedName>
</protein>
<evidence type="ECO:0000313" key="3">
    <source>
        <dbReference type="EMBL" id="CAB4192329.1"/>
    </source>
</evidence>
<evidence type="ECO:0000313" key="1">
    <source>
        <dbReference type="EMBL" id="CAB4134903.1"/>
    </source>
</evidence>
<name>A0A6J5Q368_9CAUD</name>
<dbReference type="EMBL" id="LR796292">
    <property type="protein sequence ID" value="CAB4134903.1"/>
    <property type="molecule type" value="Genomic_DNA"/>
</dbReference>
<organism evidence="2">
    <name type="scientific">uncultured Caudovirales phage</name>
    <dbReference type="NCBI Taxonomy" id="2100421"/>
    <lineage>
        <taxon>Viruses</taxon>
        <taxon>Duplodnaviria</taxon>
        <taxon>Heunggongvirae</taxon>
        <taxon>Uroviricota</taxon>
        <taxon>Caudoviricetes</taxon>
        <taxon>Peduoviridae</taxon>
        <taxon>Maltschvirus</taxon>
        <taxon>Maltschvirus maltsch</taxon>
    </lineage>
</organism>
<dbReference type="EMBL" id="LR796918">
    <property type="protein sequence ID" value="CAB4173974.1"/>
    <property type="molecule type" value="Genomic_DNA"/>
</dbReference>
<accession>A0A6J5Q368</accession>
<reference evidence="2" key="1">
    <citation type="submission" date="2020-05" db="EMBL/GenBank/DDBJ databases">
        <authorList>
            <person name="Chiriac C."/>
            <person name="Salcher M."/>
            <person name="Ghai R."/>
            <person name="Kavagutti S V."/>
        </authorList>
    </citation>
    <scope>NUCLEOTIDE SEQUENCE</scope>
</reference>